<protein>
    <submittedName>
        <fullName evidence="1">16837_t:CDS:1</fullName>
    </submittedName>
</protein>
<name>A0ACA9MCH2_9GLOM</name>
<dbReference type="EMBL" id="CAJVPT010011538">
    <property type="protein sequence ID" value="CAG8579877.1"/>
    <property type="molecule type" value="Genomic_DNA"/>
</dbReference>
<gene>
    <name evidence="1" type="ORF">ACOLOM_LOCUS5925</name>
</gene>
<feature type="non-terminal residue" evidence="1">
    <location>
        <position position="1"/>
    </location>
</feature>
<evidence type="ECO:0000313" key="2">
    <source>
        <dbReference type="Proteomes" id="UP000789525"/>
    </source>
</evidence>
<organism evidence="1 2">
    <name type="scientific">Acaulospora colombiana</name>
    <dbReference type="NCBI Taxonomy" id="27376"/>
    <lineage>
        <taxon>Eukaryota</taxon>
        <taxon>Fungi</taxon>
        <taxon>Fungi incertae sedis</taxon>
        <taxon>Mucoromycota</taxon>
        <taxon>Glomeromycotina</taxon>
        <taxon>Glomeromycetes</taxon>
        <taxon>Diversisporales</taxon>
        <taxon>Acaulosporaceae</taxon>
        <taxon>Acaulospora</taxon>
    </lineage>
</organism>
<comment type="caution">
    <text evidence="1">The sequence shown here is derived from an EMBL/GenBank/DDBJ whole genome shotgun (WGS) entry which is preliminary data.</text>
</comment>
<proteinExistence type="predicted"/>
<sequence length="421" mass="47784">GDFGILDSELDSLSPEKRWSRCQKEVRKAFQHAWAGYVRDAWGYDEYHPISCTGSNLTQKGIGFTIVDSIDTLMIMNLKDEYLKARDWIANSLDFDVDGNSNVFETTIRVLGGLLSAYHLSGNDTVYLQKAIDLGSRLLGAFDSPTGIPYSSVNLATRKGIPSHFSGGVSSTSEATTLQLEFKYLSYISGDYDYWSRVENVMFMIDNLPKFDGLVPIYLSPEFGKFSGETITLGARGDSYYGNLILGVTKGKKIKEMGDLSENDIEDLNIGKELTRTCVQMYFSTQTGLAPEIAYFNTFTNSAEDIIIKKQDRHNLLRPETVESLFILWRITGDVKYREWGWKIFRAFEKYSKIDEGGYTSLDDVTSIPPSRRDKMETFWMAETLKYLYLLFGPDDVIPLDEYVFNTEAHPLPVFKPPHMQ</sequence>
<dbReference type="Proteomes" id="UP000789525">
    <property type="component" value="Unassembled WGS sequence"/>
</dbReference>
<keyword evidence="2" id="KW-1185">Reference proteome</keyword>
<reference evidence="1" key="1">
    <citation type="submission" date="2021-06" db="EMBL/GenBank/DDBJ databases">
        <authorList>
            <person name="Kallberg Y."/>
            <person name="Tangrot J."/>
            <person name="Rosling A."/>
        </authorList>
    </citation>
    <scope>NUCLEOTIDE SEQUENCE</scope>
    <source>
        <strain evidence="1">CL356</strain>
    </source>
</reference>
<evidence type="ECO:0000313" key="1">
    <source>
        <dbReference type="EMBL" id="CAG8579877.1"/>
    </source>
</evidence>
<accession>A0ACA9MCH2</accession>